<dbReference type="InterPro" id="IPR001537">
    <property type="entry name" value="SpoU_MeTrfase"/>
</dbReference>
<dbReference type="Pfam" id="PF00588">
    <property type="entry name" value="SpoU_methylase"/>
    <property type="match status" value="1"/>
</dbReference>
<dbReference type="OrthoDB" id="9808773at2"/>
<evidence type="ECO:0000256" key="2">
    <source>
        <dbReference type="ARBA" id="ARBA00022679"/>
    </source>
</evidence>
<organism evidence="4 5">
    <name type="scientific">Pseudobacteriovorax antillogorgiicola</name>
    <dbReference type="NCBI Taxonomy" id="1513793"/>
    <lineage>
        <taxon>Bacteria</taxon>
        <taxon>Pseudomonadati</taxon>
        <taxon>Bdellovibrionota</taxon>
        <taxon>Oligoflexia</taxon>
        <taxon>Oligoflexales</taxon>
        <taxon>Pseudobacteriovoracaceae</taxon>
        <taxon>Pseudobacteriovorax</taxon>
    </lineage>
</organism>
<feature type="domain" description="tRNA/rRNA methyltransferase SpoU type" evidence="3">
    <location>
        <begin position="112"/>
        <end position="251"/>
    </location>
</feature>
<dbReference type="GO" id="GO:0003723">
    <property type="term" value="F:RNA binding"/>
    <property type="evidence" value="ECO:0007669"/>
    <property type="project" value="InterPro"/>
</dbReference>
<dbReference type="InterPro" id="IPR029028">
    <property type="entry name" value="Alpha/beta_knot_MTases"/>
</dbReference>
<dbReference type="SUPFAM" id="SSF55315">
    <property type="entry name" value="L30e-like"/>
    <property type="match status" value="1"/>
</dbReference>
<keyword evidence="2" id="KW-0808">Transferase</keyword>
<dbReference type="Proteomes" id="UP000192907">
    <property type="component" value="Unassembled WGS sequence"/>
</dbReference>
<name>A0A1Y6BDW4_9BACT</name>
<dbReference type="InterPro" id="IPR029026">
    <property type="entry name" value="tRNA_m1G_MTases_N"/>
</dbReference>
<dbReference type="RefSeq" id="WP_132316787.1">
    <property type="nucleotide sequence ID" value="NZ_FWZT01000004.1"/>
</dbReference>
<dbReference type="EMBL" id="FWZT01000004">
    <property type="protein sequence ID" value="SMF06596.1"/>
    <property type="molecule type" value="Genomic_DNA"/>
</dbReference>
<dbReference type="GO" id="GO:0005829">
    <property type="term" value="C:cytosol"/>
    <property type="evidence" value="ECO:0007669"/>
    <property type="project" value="TreeGrafter"/>
</dbReference>
<evidence type="ECO:0000313" key="5">
    <source>
        <dbReference type="Proteomes" id="UP000192907"/>
    </source>
</evidence>
<dbReference type="AlphaFoldDB" id="A0A1Y6BDW4"/>
<dbReference type="GO" id="GO:0008173">
    <property type="term" value="F:RNA methyltransferase activity"/>
    <property type="evidence" value="ECO:0007669"/>
    <property type="project" value="InterPro"/>
</dbReference>
<protein>
    <submittedName>
        <fullName evidence="4">tRNA G18 (Ribose-2'-O)-methylase SpoU</fullName>
    </submittedName>
</protein>
<dbReference type="InterPro" id="IPR004441">
    <property type="entry name" value="rRNA_MeTrfase_TrmH"/>
</dbReference>
<gene>
    <name evidence="4" type="ORF">SAMN06296036_104141</name>
</gene>
<dbReference type="Gene3D" id="3.40.1280.10">
    <property type="match status" value="1"/>
</dbReference>
<dbReference type="InterPro" id="IPR029064">
    <property type="entry name" value="Ribosomal_eL30-like_sf"/>
</dbReference>
<evidence type="ECO:0000256" key="1">
    <source>
        <dbReference type="ARBA" id="ARBA00022603"/>
    </source>
</evidence>
<dbReference type="SUPFAM" id="SSF75217">
    <property type="entry name" value="alpha/beta knot"/>
    <property type="match status" value="1"/>
</dbReference>
<sequence length="257" mass="28284">MPAEKISSLDDPRVYKFTLQKDKELARDQEIIVDSPKVVLRMMDAGRTPKAILANQKFLDDHGQRFEGMDCQVYWADVPLLEKIVGHRLHHGVIALAERPESLKLSALGHRLLVLNGVNKAENVGTIVRTCDALGVDSLLVDERTLSPFIRRAIRVSMGSIFRIKVRTSADLFSDLQTLRTSGYQVLGTGIAPDTHRFDKIDFAKKCALIIGSEGFGMDSALVGLCDAVIKIPMRDHVDSLNASVAAGILLQRLGAI</sequence>
<dbReference type="PANTHER" id="PTHR46429:SF1">
    <property type="entry name" value="23S RRNA (GUANOSINE-2'-O-)-METHYLTRANSFERASE RLMB"/>
    <property type="match status" value="1"/>
</dbReference>
<evidence type="ECO:0000313" key="4">
    <source>
        <dbReference type="EMBL" id="SMF06596.1"/>
    </source>
</evidence>
<dbReference type="Gene3D" id="3.30.1330.30">
    <property type="match status" value="1"/>
</dbReference>
<dbReference type="STRING" id="1513793.SAMN06296036_104141"/>
<dbReference type="CDD" id="cd18095">
    <property type="entry name" value="SpoU-like_rRNA-MTase"/>
    <property type="match status" value="1"/>
</dbReference>
<dbReference type="GO" id="GO:0006396">
    <property type="term" value="P:RNA processing"/>
    <property type="evidence" value="ECO:0007669"/>
    <property type="project" value="InterPro"/>
</dbReference>
<accession>A0A1Y6BDW4</accession>
<dbReference type="GO" id="GO:0032259">
    <property type="term" value="P:methylation"/>
    <property type="evidence" value="ECO:0007669"/>
    <property type="project" value="UniProtKB-KW"/>
</dbReference>
<evidence type="ECO:0000259" key="3">
    <source>
        <dbReference type="Pfam" id="PF00588"/>
    </source>
</evidence>
<dbReference type="PANTHER" id="PTHR46429">
    <property type="entry name" value="23S RRNA (GUANOSINE-2'-O-)-METHYLTRANSFERASE RLMB"/>
    <property type="match status" value="1"/>
</dbReference>
<proteinExistence type="predicted"/>
<keyword evidence="1 4" id="KW-0489">Methyltransferase</keyword>
<keyword evidence="5" id="KW-1185">Reference proteome</keyword>
<reference evidence="5" key="1">
    <citation type="submission" date="2017-04" db="EMBL/GenBank/DDBJ databases">
        <authorList>
            <person name="Varghese N."/>
            <person name="Submissions S."/>
        </authorList>
    </citation>
    <scope>NUCLEOTIDE SEQUENCE [LARGE SCALE GENOMIC DNA]</scope>
    <source>
        <strain evidence="5">RKEM611</strain>
    </source>
</reference>